<keyword evidence="2" id="KW-1185">Reference proteome</keyword>
<name>A0A1I8FA20_9PLAT</name>
<evidence type="ECO:0000313" key="2">
    <source>
        <dbReference type="Proteomes" id="UP000095280"/>
    </source>
</evidence>
<protein>
    <submittedName>
        <fullName evidence="3">Uncharacterized protein</fullName>
    </submittedName>
</protein>
<feature type="compositionally biased region" description="Polar residues" evidence="1">
    <location>
        <begin position="46"/>
        <end position="55"/>
    </location>
</feature>
<feature type="compositionally biased region" description="Basic and acidic residues" evidence="1">
    <location>
        <begin position="13"/>
        <end position="38"/>
    </location>
</feature>
<feature type="region of interest" description="Disordered" evidence="1">
    <location>
        <begin position="274"/>
        <end position="317"/>
    </location>
</feature>
<evidence type="ECO:0000256" key="1">
    <source>
        <dbReference type="SAM" id="MobiDB-lite"/>
    </source>
</evidence>
<accession>A0A1I8FA20</accession>
<evidence type="ECO:0000313" key="3">
    <source>
        <dbReference type="WBParaSite" id="maker-unitig_26422-snap-gene-0.2-mRNA-1"/>
    </source>
</evidence>
<feature type="region of interest" description="Disordered" evidence="1">
    <location>
        <begin position="444"/>
        <end position="469"/>
    </location>
</feature>
<feature type="region of interest" description="Disordered" evidence="1">
    <location>
        <begin position="381"/>
        <end position="411"/>
    </location>
</feature>
<reference evidence="3" key="1">
    <citation type="submission" date="2016-11" db="UniProtKB">
        <authorList>
            <consortium name="WormBaseParasite"/>
        </authorList>
    </citation>
    <scope>IDENTIFICATION</scope>
</reference>
<sequence>MTQQCRLLPLDNLSKRAAKDETKAEKKAADAKTQRRSPEASLRTCGAQQQQQTNPSASSAACRRRTSDIEVLVQNEEGDAEEIQRQKTLHGNRAGGQKCRRQSIADRITRRRNSEVARRHHHNGMSAAHRRREFAQLIDEHRAIVRELDQHQQQQQTRNKPSQKPMVPAIHECNDKENQQEEVKNFSWDFLAPAVAASPGDRSVRDTHFGSLRSVPPVEEASRSSRRCRCFASLARQLRSRFVDLQRLENGKDGQRLLHCGWALQNIDRGHSSSRSRWSRGWAPHRMQQPGTECGPLRQLRPSPISGSSGGAFLADAGGSAQRFPGAAAEIARHRNTDIRDGKCRIVLPVQDTMLHCRRKKLNSIDGFVLCNTCMLKRAQRRRRRSNHRSLNEPRFRKEGRRPLRQILYPDDPEKPITIAPDYRFEPPPYLAVDRNIGPQACPSCQQQALSPGAGGPWHSQSLPRESLPVRGLSESDALRLRSYRMYSLKGCSCPTKRRWCGAPRWPVGRPDCCTTAEANCQLEPLHPGGRPKRDVPGILPDLIPKI</sequence>
<feature type="region of interest" description="Disordered" evidence="1">
    <location>
        <begin position="1"/>
        <end position="64"/>
    </location>
</feature>
<dbReference type="AlphaFoldDB" id="A0A1I8FA20"/>
<organism evidence="2 3">
    <name type="scientific">Macrostomum lignano</name>
    <dbReference type="NCBI Taxonomy" id="282301"/>
    <lineage>
        <taxon>Eukaryota</taxon>
        <taxon>Metazoa</taxon>
        <taxon>Spiralia</taxon>
        <taxon>Lophotrochozoa</taxon>
        <taxon>Platyhelminthes</taxon>
        <taxon>Rhabditophora</taxon>
        <taxon>Macrostomorpha</taxon>
        <taxon>Macrostomida</taxon>
        <taxon>Macrostomidae</taxon>
        <taxon>Macrostomum</taxon>
    </lineage>
</organism>
<dbReference type="Proteomes" id="UP000095280">
    <property type="component" value="Unplaced"/>
</dbReference>
<proteinExistence type="predicted"/>
<dbReference type="WBParaSite" id="maker-unitig_26422-snap-gene-0.2-mRNA-1">
    <property type="protein sequence ID" value="maker-unitig_26422-snap-gene-0.2-mRNA-1"/>
    <property type="gene ID" value="maker-unitig_26422-snap-gene-0.2"/>
</dbReference>